<dbReference type="InterPro" id="IPR054208">
    <property type="entry name" value="DUF6914"/>
</dbReference>
<dbReference type="Pfam" id="PF21858">
    <property type="entry name" value="DUF6914"/>
    <property type="match status" value="1"/>
</dbReference>
<name>A0A1V6PH29_PENDC</name>
<keyword evidence="2" id="KW-1185">Reference proteome</keyword>
<accession>A0A1V6PH29</accession>
<dbReference type="OMA" id="RIWLLWI"/>
<proteinExistence type="predicted"/>
<gene>
    <name evidence="1" type="ORF">PENDEC_c004G06833</name>
</gene>
<dbReference type="AlphaFoldDB" id="A0A1V6PH29"/>
<evidence type="ECO:0000313" key="2">
    <source>
        <dbReference type="Proteomes" id="UP000191522"/>
    </source>
</evidence>
<organism evidence="1 2">
    <name type="scientific">Penicillium decumbens</name>
    <dbReference type="NCBI Taxonomy" id="69771"/>
    <lineage>
        <taxon>Eukaryota</taxon>
        <taxon>Fungi</taxon>
        <taxon>Dikarya</taxon>
        <taxon>Ascomycota</taxon>
        <taxon>Pezizomycotina</taxon>
        <taxon>Eurotiomycetes</taxon>
        <taxon>Eurotiomycetidae</taxon>
        <taxon>Eurotiales</taxon>
        <taxon>Aspergillaceae</taxon>
        <taxon>Penicillium</taxon>
    </lineage>
</organism>
<dbReference type="EMBL" id="MDYL01000004">
    <property type="protein sequence ID" value="OQD76355.1"/>
    <property type="molecule type" value="Genomic_DNA"/>
</dbReference>
<sequence>MSTELRQGSLYILLYIRNQPPQPNDFHWALYLHQHPDKGGTKYHIKTVGPGWMADHGPVAAIMTEFLLVGLFRIADVPLTWHDHLDRTFRTFDDNLNTLGNTCRVWLIAVLELLRRPVEGYTLLNADLSALQREICDWGNAHAASAAANEQPRPIGASKICGL</sequence>
<protein>
    <submittedName>
        <fullName evidence="1">Uncharacterized protein</fullName>
    </submittedName>
</protein>
<comment type="caution">
    <text evidence="1">The sequence shown here is derived from an EMBL/GenBank/DDBJ whole genome shotgun (WGS) entry which is preliminary data.</text>
</comment>
<evidence type="ECO:0000313" key="1">
    <source>
        <dbReference type="EMBL" id="OQD76355.1"/>
    </source>
</evidence>
<reference evidence="2" key="1">
    <citation type="journal article" date="2017" name="Nat. Microbiol.">
        <title>Global analysis of biosynthetic gene clusters reveals vast potential of secondary metabolite production in Penicillium species.</title>
        <authorList>
            <person name="Nielsen J.C."/>
            <person name="Grijseels S."/>
            <person name="Prigent S."/>
            <person name="Ji B."/>
            <person name="Dainat J."/>
            <person name="Nielsen K.F."/>
            <person name="Frisvad J.C."/>
            <person name="Workman M."/>
            <person name="Nielsen J."/>
        </authorList>
    </citation>
    <scope>NUCLEOTIDE SEQUENCE [LARGE SCALE GENOMIC DNA]</scope>
    <source>
        <strain evidence="2">IBT 11843</strain>
    </source>
</reference>
<dbReference type="Proteomes" id="UP000191522">
    <property type="component" value="Unassembled WGS sequence"/>
</dbReference>
<dbReference type="OrthoDB" id="3016366at2759"/>